<dbReference type="EMBL" id="DP000011">
    <property type="protein sequence ID" value="ABA96712.2"/>
    <property type="molecule type" value="Genomic_DNA"/>
</dbReference>
<accession>Q2QW23</accession>
<sequence length="1287" mass="144366">MAPKREKKKKNLAAVHPPPRPRNTVTLRLEGTEEEFLENFNRCQAHFQYWLLMNSPFRIRFGDQVIYTTPLDGTFYYVLQHEGRYVILVVLARMAWLIGFCTTNGFFQMEFEDLMGLYMDSVHSHLLRFKGNHHTISPNGTGNTTVNLQFIRKCFHGLCTFVPSKCQDPKDLPVWIGLFVVLIMESKSREIHRRHCHAILEVITPELGRDYVNSFIKNWSSISAQVMGSLTNLTHHPHDCGIDVLVTLDDLIQVFYYLHVDAWNGGLFEHESLAPPPREMKWSPVDPGVGDANIRLPQEPALHGRGHKRTSAATAEMCSKRARGLLGGGLGGPPTAPDFFVRYVQGGDQMQKQECDHLVSHLVSFGITVKNAIRTPAPTSLVKFGQLEDIRRYLEVANLLCDISFSFSVVFLVIIGSVLALYGTDPVCHFLPSELVTGGAGDDEASTLLQDHQLFSDMLQQQLSKAKNRMKHYAGVSSGRSSVFEVLTYDQKSVASALPKLAFKYFGPFPSCFALGKWHTNCRLPGDSFIHPVFHVSQLKQFVPAHVPIFSQLPSPFQQHIRELEPSAILNCCLVKKGNTVHTQVLVQWGEMPSACATWKITMIWGGNVTPQGVLQVEESRPGARGRNNLGHTFSSVVVPTPMSAKSPSLGIPSPPVGIFAQGKAPALHVDTAQRNPARSNQEMPGVVFLLAGNQSYYTAVRTKSCDGARNGIPNEFYDLSEEREEDAPLAYLRVLLRRRGSWTVQSQSLVHKAMCQSDFPGNAWAVSYFANIECLAISGKTKFSKPTVDVQENAQGRSTDGSSLSGQNPDFTGCGCFPLNCSHLETINQLTGALPTSLGDLPYLEGWSVLGPYWFLLLTLDITFLRAHQMVVPVGDGNIVQVISRLYVIPDNPKESSAVKRFCAPSLAIAKRSHFLAKMLKSELQTTHDWFQKPKRCDFVAACVIRIAHGLDQGIADAMGMNILFLLIKWPEEGLRSGLWEFPSVLVNEETGALNRRKRWTNVKWRSSGDPQGRSWLSLLWMQSWYCCSSYQQEVVQEVWQQKVDSQGPSSILYVKMARAAKKLRHWGQRKISNLRPRLQIANKIIFQLDVAQGNRSLLSQELRFRAGLKGQALPDACLPRKDKRMAKGKNKVFKEGDANTYFFHMKAKARSTQTNQNGVMALHFMASLQLPQWAIEEIEQKCQGFLWKGQEERQLTSTSDWPWTVPSMKPEKELQSCFFAAMKYVVGEGKSIDFCRANWLPGGSIESTRPTLFSYVKITGLTLHKELQNHTWVQDIDGTPSNRVI</sequence>
<keyword evidence="2" id="KW-0812">Transmembrane</keyword>
<dbReference type="Gene3D" id="3.90.79.10">
    <property type="entry name" value="Nucleoside Triphosphate Pyrophosphohydrolase"/>
    <property type="match status" value="1"/>
</dbReference>
<reference evidence="3" key="2">
    <citation type="submission" date="2005-04" db="EMBL/GenBank/DDBJ databases">
        <authorList>
            <person name="Buell C.R."/>
            <person name="Wing R.A."/>
            <person name="McCombie W.A."/>
            <person name="Ouyang S."/>
        </authorList>
    </citation>
    <scope>NUCLEOTIDE SEQUENCE</scope>
</reference>
<reference evidence="3" key="3">
    <citation type="submission" date="2006-01" db="EMBL/GenBank/DDBJ databases">
        <authorList>
            <person name="Buell R."/>
        </authorList>
    </citation>
    <scope>NUCLEOTIDE SEQUENCE</scope>
</reference>
<keyword evidence="2" id="KW-0472">Membrane</keyword>
<keyword evidence="2" id="KW-1133">Transmembrane helix</keyword>
<organism evidence="3">
    <name type="scientific">Oryza sativa subsp. japonica</name>
    <name type="common">Rice</name>
    <dbReference type="NCBI Taxonomy" id="39947"/>
    <lineage>
        <taxon>Eukaryota</taxon>
        <taxon>Viridiplantae</taxon>
        <taxon>Streptophyta</taxon>
        <taxon>Embryophyta</taxon>
        <taxon>Tracheophyta</taxon>
        <taxon>Spermatophyta</taxon>
        <taxon>Magnoliopsida</taxon>
        <taxon>Liliopsida</taxon>
        <taxon>Poales</taxon>
        <taxon>Poaceae</taxon>
        <taxon>BOP clade</taxon>
        <taxon>Oryzoideae</taxon>
        <taxon>Oryzeae</taxon>
        <taxon>Oryzinae</taxon>
        <taxon>Oryza</taxon>
        <taxon>Oryza sativa</taxon>
    </lineage>
</organism>
<name>Q2QW23_ORYSJ</name>
<evidence type="ECO:0000256" key="1">
    <source>
        <dbReference type="SAM" id="MobiDB-lite"/>
    </source>
</evidence>
<feature type="compositionally biased region" description="Basic residues" evidence="1">
    <location>
        <begin position="1"/>
        <end position="11"/>
    </location>
</feature>
<feature type="region of interest" description="Disordered" evidence="1">
    <location>
        <begin position="1"/>
        <end position="20"/>
    </location>
</feature>
<proteinExistence type="predicted"/>
<evidence type="ECO:0000256" key="2">
    <source>
        <dbReference type="SAM" id="Phobius"/>
    </source>
</evidence>
<gene>
    <name evidence="3" type="ordered locus">LOC_Os12g10830</name>
</gene>
<feature type="transmembrane region" description="Helical" evidence="2">
    <location>
        <begin position="85"/>
        <end position="107"/>
    </location>
</feature>
<protein>
    <submittedName>
        <fullName evidence="3">Retrotransposon protein, putative, unclassified</fullName>
    </submittedName>
</protein>
<reference evidence="3" key="1">
    <citation type="journal article" date="2005" name="BMC Biol.">
        <title>The sequence of rice chromosomes 11 and 12, rich in disease resistance genes and recent gene duplications.</title>
        <authorList>
            <consortium name="The rice chromosomes 11 and 12 sequencing consortia"/>
        </authorList>
    </citation>
    <scope>NUCLEOTIDE SEQUENCE [LARGE SCALE GENOMIC DNA]</scope>
</reference>
<evidence type="ECO:0000313" key="3">
    <source>
        <dbReference type="EMBL" id="ABA96712.2"/>
    </source>
</evidence>